<proteinExistence type="predicted"/>
<organism evidence="2 3">
    <name type="scientific">Citrobacter tructae</name>
    <dbReference type="NCBI Taxonomy" id="2562449"/>
    <lineage>
        <taxon>Bacteria</taxon>
        <taxon>Pseudomonadati</taxon>
        <taxon>Pseudomonadota</taxon>
        <taxon>Gammaproteobacteria</taxon>
        <taxon>Enterobacterales</taxon>
        <taxon>Enterobacteriaceae</taxon>
        <taxon>Citrobacter</taxon>
    </lineage>
</organism>
<keyword evidence="3" id="KW-1185">Reference proteome</keyword>
<reference evidence="2 3" key="1">
    <citation type="submission" date="2019-03" db="EMBL/GenBank/DDBJ databases">
        <title>Complete genome sequence of Citrobacter sp. SNU WT2 isolated from diseased rainbow trout.</title>
        <authorList>
            <person name="Oh W.T."/>
            <person name="Park S.C."/>
        </authorList>
    </citation>
    <scope>NUCLEOTIDE SEQUENCE [LARGE SCALE GENOMIC DNA]</scope>
    <source>
        <strain evidence="2 3">SNU WT2</strain>
    </source>
</reference>
<dbReference type="EMBL" id="CP038469">
    <property type="protein sequence ID" value="QBX80098.1"/>
    <property type="molecule type" value="Genomic_DNA"/>
</dbReference>
<gene>
    <name evidence="2" type="ORF">E4Z61_06900</name>
</gene>
<keyword evidence="1" id="KW-1133">Transmembrane helix</keyword>
<name>A0ABX5T245_9ENTR</name>
<keyword evidence="1" id="KW-0472">Membrane</keyword>
<evidence type="ECO:0000313" key="3">
    <source>
        <dbReference type="Proteomes" id="UP000296284"/>
    </source>
</evidence>
<evidence type="ECO:0000313" key="2">
    <source>
        <dbReference type="EMBL" id="QBX80098.1"/>
    </source>
</evidence>
<protein>
    <submittedName>
        <fullName evidence="2">Uncharacterized protein</fullName>
    </submittedName>
</protein>
<evidence type="ECO:0000256" key="1">
    <source>
        <dbReference type="SAM" id="Phobius"/>
    </source>
</evidence>
<dbReference type="RefSeq" id="WP_135322118.1">
    <property type="nucleotide sequence ID" value="NZ_CP038469.1"/>
</dbReference>
<feature type="transmembrane region" description="Helical" evidence="1">
    <location>
        <begin position="23"/>
        <end position="44"/>
    </location>
</feature>
<sequence>MINKNHTIAGGKVSSWSLNVESILRSIGCAMLLCVFFSVLANVFSERYASRVINANESSLVTLDYEQFGRQQMPFKLRISVPDAHAGQYRLRIGGDFNKYYDTESISPQPDGIYSRGDDLYLVYNDMKNKGEFSISLYVTPEIPGEMVNFLRLNAGPEIRFLQLIYP</sequence>
<keyword evidence="1" id="KW-0812">Transmembrane</keyword>
<dbReference type="Proteomes" id="UP000296284">
    <property type="component" value="Chromosome"/>
</dbReference>
<accession>A0ABX5T245</accession>